<evidence type="ECO:0000313" key="7">
    <source>
        <dbReference type="Proteomes" id="UP001489004"/>
    </source>
</evidence>
<keyword evidence="7" id="KW-1185">Reference proteome</keyword>
<dbReference type="GO" id="GO:0005730">
    <property type="term" value="C:nucleolus"/>
    <property type="evidence" value="ECO:0007669"/>
    <property type="project" value="UniProtKB-SubCell"/>
</dbReference>
<dbReference type="PANTHER" id="PTHR14440">
    <property type="entry name" value="DNA-DIRECTED RNA POLYMERASE I SUBUNIT RPA49"/>
    <property type="match status" value="1"/>
</dbReference>
<protein>
    <submittedName>
        <fullName evidence="6">Uncharacterized protein</fullName>
    </submittedName>
</protein>
<dbReference type="Pfam" id="PF06870">
    <property type="entry name" value="RNA_pol_I_A49"/>
    <property type="match status" value="1"/>
</dbReference>
<accession>A0AAW1PK02</accession>
<dbReference type="Proteomes" id="UP001489004">
    <property type="component" value="Unassembled WGS sequence"/>
</dbReference>
<evidence type="ECO:0000256" key="3">
    <source>
        <dbReference type="ARBA" id="ARBA00022478"/>
    </source>
</evidence>
<keyword evidence="5" id="KW-0539">Nucleus</keyword>
<evidence type="ECO:0000256" key="2">
    <source>
        <dbReference type="ARBA" id="ARBA00009430"/>
    </source>
</evidence>
<evidence type="ECO:0000256" key="4">
    <source>
        <dbReference type="ARBA" id="ARBA00023163"/>
    </source>
</evidence>
<comment type="similarity">
    <text evidence="2">Belongs to the eukaryotic RPA49/POLR1E RNA polymerase subunit family.</text>
</comment>
<evidence type="ECO:0000256" key="5">
    <source>
        <dbReference type="ARBA" id="ARBA00023242"/>
    </source>
</evidence>
<dbReference type="GO" id="GO:0003677">
    <property type="term" value="F:DNA binding"/>
    <property type="evidence" value="ECO:0007669"/>
    <property type="project" value="InterPro"/>
</dbReference>
<keyword evidence="3" id="KW-0240">DNA-directed RNA polymerase</keyword>
<dbReference type="InterPro" id="IPR009668">
    <property type="entry name" value="RNA_pol-assoc_fac_A49-like"/>
</dbReference>
<comment type="subcellular location">
    <subcellularLocation>
        <location evidence="1">Nucleus</location>
        <location evidence="1">Nucleolus</location>
    </subcellularLocation>
</comment>
<name>A0AAW1PK02_9CHLO</name>
<evidence type="ECO:0000313" key="6">
    <source>
        <dbReference type="EMBL" id="KAK9810198.1"/>
    </source>
</evidence>
<keyword evidence="4" id="KW-0804">Transcription</keyword>
<proteinExistence type="inferred from homology"/>
<reference evidence="6 7" key="1">
    <citation type="journal article" date="2024" name="Nat. Commun.">
        <title>Phylogenomics reveals the evolutionary origins of lichenization in chlorophyte algae.</title>
        <authorList>
            <person name="Puginier C."/>
            <person name="Libourel C."/>
            <person name="Otte J."/>
            <person name="Skaloud P."/>
            <person name="Haon M."/>
            <person name="Grisel S."/>
            <person name="Petersen M."/>
            <person name="Berrin J.G."/>
            <person name="Delaux P.M."/>
            <person name="Dal Grande F."/>
            <person name="Keller J."/>
        </authorList>
    </citation>
    <scope>NUCLEOTIDE SEQUENCE [LARGE SCALE GENOMIC DNA]</scope>
    <source>
        <strain evidence="6 7">SAG 2043</strain>
    </source>
</reference>
<organism evidence="6 7">
    <name type="scientific">[Myrmecia] bisecta</name>
    <dbReference type="NCBI Taxonomy" id="41462"/>
    <lineage>
        <taxon>Eukaryota</taxon>
        <taxon>Viridiplantae</taxon>
        <taxon>Chlorophyta</taxon>
        <taxon>core chlorophytes</taxon>
        <taxon>Trebouxiophyceae</taxon>
        <taxon>Trebouxiales</taxon>
        <taxon>Trebouxiaceae</taxon>
        <taxon>Myrmecia</taxon>
    </lineage>
</organism>
<sequence length="445" mass="49468">MPELIQVEALPDAASTSNRAQHLGPFTVYFPSGFRPGIDAPCRWQVFSHQQKKGHQIVVARTDSVDFVGSTQNAEYTGLQPCRYAMGILDKASGVMKYTEIQAGRIIRMEPQTHGIDYRASQDGAAKEEQDRESRMVNNKRLVELFGSTRRKRQMTSKESLVVKADAVGGSEAVKDMLTEAGAKATEANMTKEEVLALATAYRNIPPHHPEAFTAQDAYRLKELIPASCWHSLQISQFQKAVEDADARKELAEPHGVVPMPAYVLERLAGLKLTSDKKLVQRRLRCLAFLAALMKVYSGPPTKRADQARGGMTALASYYNVEVDVLEALLELFYHHRTEGTVNFYERSKEKGGLMLLYILIVALLAEDDDMPASHFDELRDHLKLGRVDMATKFRELGCITTAAAGGTPGPKPYKVQLLPPQIQPPKPLSEYFPKLKVGRVSGRK</sequence>
<comment type="caution">
    <text evidence="6">The sequence shown here is derived from an EMBL/GenBank/DDBJ whole genome shotgun (WGS) entry which is preliminary data.</text>
</comment>
<evidence type="ECO:0000256" key="1">
    <source>
        <dbReference type="ARBA" id="ARBA00004604"/>
    </source>
</evidence>
<dbReference type="EMBL" id="JALJOR010000010">
    <property type="protein sequence ID" value="KAK9810198.1"/>
    <property type="molecule type" value="Genomic_DNA"/>
</dbReference>
<dbReference type="AlphaFoldDB" id="A0AAW1PK02"/>
<gene>
    <name evidence="6" type="ORF">WJX72_006510</name>
</gene>
<dbReference type="GO" id="GO:0000428">
    <property type="term" value="C:DNA-directed RNA polymerase complex"/>
    <property type="evidence" value="ECO:0007669"/>
    <property type="project" value="UniProtKB-KW"/>
</dbReference>
<dbReference type="GO" id="GO:0006351">
    <property type="term" value="P:DNA-templated transcription"/>
    <property type="evidence" value="ECO:0007669"/>
    <property type="project" value="InterPro"/>
</dbReference>